<organism evidence="2 3">
    <name type="scientific">Algoriphagus marincola</name>
    <dbReference type="NCBI Taxonomy" id="264027"/>
    <lineage>
        <taxon>Bacteria</taxon>
        <taxon>Pseudomonadati</taxon>
        <taxon>Bacteroidota</taxon>
        <taxon>Cytophagia</taxon>
        <taxon>Cytophagales</taxon>
        <taxon>Cyclobacteriaceae</taxon>
        <taxon>Algoriphagus</taxon>
    </lineage>
</organism>
<feature type="transmembrane region" description="Helical" evidence="1">
    <location>
        <begin position="6"/>
        <end position="28"/>
    </location>
</feature>
<proteinExistence type="predicted"/>
<accession>A0ABS7N5N9</accession>
<keyword evidence="1" id="KW-0472">Membrane</keyword>
<gene>
    <name evidence="2" type="ORF">KUV23_11800</name>
</gene>
<keyword evidence="1" id="KW-0812">Transmembrane</keyword>
<comment type="caution">
    <text evidence="2">The sequence shown here is derived from an EMBL/GenBank/DDBJ whole genome shotgun (WGS) entry which is preliminary data.</text>
</comment>
<keyword evidence="1" id="KW-1133">Transmembrane helix</keyword>
<protein>
    <submittedName>
        <fullName evidence="2">Uncharacterized protein</fullName>
    </submittedName>
</protein>
<dbReference type="EMBL" id="JAHVHP010000002">
    <property type="protein sequence ID" value="MBY5951664.1"/>
    <property type="molecule type" value="Genomic_DNA"/>
</dbReference>
<evidence type="ECO:0000313" key="2">
    <source>
        <dbReference type="EMBL" id="MBY5951664.1"/>
    </source>
</evidence>
<evidence type="ECO:0000256" key="1">
    <source>
        <dbReference type="SAM" id="Phobius"/>
    </source>
</evidence>
<dbReference type="Proteomes" id="UP000766609">
    <property type="component" value="Unassembled WGS sequence"/>
</dbReference>
<evidence type="ECO:0000313" key="3">
    <source>
        <dbReference type="Proteomes" id="UP000766609"/>
    </source>
</evidence>
<keyword evidence="3" id="KW-1185">Reference proteome</keyword>
<reference evidence="2 3" key="1">
    <citation type="submission" date="2021-06" db="EMBL/GenBank/DDBJ databases">
        <title>44 bacteria genomes isolated from Dapeng, Shenzhen.</title>
        <authorList>
            <person name="Zheng W."/>
            <person name="Yu S."/>
            <person name="Huang Y."/>
        </authorList>
    </citation>
    <scope>NUCLEOTIDE SEQUENCE [LARGE SCALE GENOMIC DNA]</scope>
    <source>
        <strain evidence="2 3">DP5N14-6</strain>
    </source>
</reference>
<dbReference type="RefSeq" id="WP_222584262.1">
    <property type="nucleotide sequence ID" value="NZ_JAHVHP010000002.1"/>
</dbReference>
<feature type="transmembrane region" description="Helical" evidence="1">
    <location>
        <begin position="40"/>
        <end position="60"/>
    </location>
</feature>
<name>A0ABS7N5N9_9BACT</name>
<sequence>MNAEIFIILLILFLLVVIATPTLISLLIRKWLTKKGHPKIGNGLTIIVIIGTAYLIYTAIFPPTSFYEEEFEQQTGLKLPNSAQFLTKDASYPDLHGDYWSAAVVRLSTEDYNRLKKQLSEDAKMQRDTSKYGIGITTDFDKLTSDLDMNSIDMTLVSTRSE</sequence>